<dbReference type="Ensembl" id="ENSCCNT00000003800.1">
    <property type="protein sequence ID" value="ENSCCNP00000002870.1"/>
    <property type="gene ID" value="ENSCCNG00000002974.1"/>
</dbReference>
<name>A0A8C0W3Y2_CASCN</name>
<feature type="region of interest" description="Disordered" evidence="1">
    <location>
        <begin position="150"/>
        <end position="213"/>
    </location>
</feature>
<protein>
    <submittedName>
        <fullName evidence="2">Uncharacterized protein</fullName>
    </submittedName>
</protein>
<dbReference type="AlphaFoldDB" id="A0A8C0W3Y2"/>
<gene>
    <name evidence="2" type="primary">Muc4</name>
</gene>
<reference evidence="2" key="1">
    <citation type="submission" date="2023-09" db="UniProtKB">
        <authorList>
            <consortium name="Ensembl"/>
        </authorList>
    </citation>
    <scope>IDENTIFICATION</scope>
</reference>
<evidence type="ECO:0000313" key="2">
    <source>
        <dbReference type="Ensembl" id="ENSCCNP00000002870.1"/>
    </source>
</evidence>
<organism evidence="2">
    <name type="scientific">Castor canadensis</name>
    <name type="common">American beaver</name>
    <dbReference type="NCBI Taxonomy" id="51338"/>
    <lineage>
        <taxon>Eukaryota</taxon>
        <taxon>Metazoa</taxon>
        <taxon>Chordata</taxon>
        <taxon>Craniata</taxon>
        <taxon>Vertebrata</taxon>
        <taxon>Euteleostomi</taxon>
        <taxon>Mammalia</taxon>
        <taxon>Eutheria</taxon>
        <taxon>Euarchontoglires</taxon>
        <taxon>Glires</taxon>
        <taxon>Rodentia</taxon>
        <taxon>Castorimorpha</taxon>
        <taxon>Castoridae</taxon>
        <taxon>Castor</taxon>
    </lineage>
</organism>
<sequence length="213" mass="23234">MSHEQVPLPQCGEADLSDTSAALEDSLVCQNHSCPVDYCYNQGHCYISQALDCQPMCTCPPAFIDTQCLLAGNSFTPTVHGELPLRVIQLSLRESENASEADVNASVAYRLDTLDVPAFLQNSQVQLINGLRKFHSTLVSHLRVPVPPLGPSHLLPEQSAASGRGGGLPPGSDREAEEEPRAQEQHDLLQMQWLQGLPSGLQPPERLHLRVPM</sequence>
<proteinExistence type="predicted"/>
<evidence type="ECO:0000256" key="1">
    <source>
        <dbReference type="SAM" id="MobiDB-lite"/>
    </source>
</evidence>
<accession>A0A8C0W3Y2</accession>